<dbReference type="Gene3D" id="3.40.50.1980">
    <property type="entry name" value="Nitrogenase molybdenum iron protein domain"/>
    <property type="match status" value="3"/>
</dbReference>
<feature type="domain" description="Nitrogenase/oxidoreductase component 1" evidence="1">
    <location>
        <begin position="14"/>
        <end position="427"/>
    </location>
</feature>
<protein>
    <submittedName>
        <fullName evidence="2">Oxidoreductase</fullName>
    </submittedName>
</protein>
<keyword evidence="3" id="KW-1185">Reference proteome</keyword>
<dbReference type="InterPro" id="IPR000510">
    <property type="entry name" value="Nase/OxRdtase_comp1"/>
</dbReference>
<gene>
    <name evidence="2" type="ORF">H8S18_07295</name>
</gene>
<dbReference type="EMBL" id="JACOON010000003">
    <property type="protein sequence ID" value="MBC5648140.1"/>
    <property type="molecule type" value="Genomic_DNA"/>
</dbReference>
<reference evidence="2 3" key="1">
    <citation type="submission" date="2020-08" db="EMBL/GenBank/DDBJ databases">
        <title>Genome public.</title>
        <authorList>
            <person name="Liu C."/>
            <person name="Sun Q."/>
        </authorList>
    </citation>
    <scope>NUCLEOTIDE SEQUENCE [LARGE SCALE GENOMIC DNA]</scope>
    <source>
        <strain evidence="2 3">NSJ-35</strain>
    </source>
</reference>
<dbReference type="Proteomes" id="UP000606889">
    <property type="component" value="Unassembled WGS sequence"/>
</dbReference>
<accession>A0ABR7EED5</accession>
<dbReference type="SUPFAM" id="SSF53807">
    <property type="entry name" value="Helical backbone' metal receptor"/>
    <property type="match status" value="1"/>
</dbReference>
<dbReference type="CDD" id="cd00316">
    <property type="entry name" value="Oxidoreductase_nitrogenase"/>
    <property type="match status" value="1"/>
</dbReference>
<evidence type="ECO:0000313" key="3">
    <source>
        <dbReference type="Proteomes" id="UP000606889"/>
    </source>
</evidence>
<proteinExistence type="predicted"/>
<name>A0ABR7EED5_9FIRM</name>
<dbReference type="Pfam" id="PF00148">
    <property type="entry name" value="Oxidored_nitro"/>
    <property type="match status" value="1"/>
</dbReference>
<sequence length="431" mass="47061">MQHCMKNITPDSLTGAIFAVEGIRDACVVLNGPTGCKLYHSAVSDGQYSRCLSFDPLEFAEEFYFGQPRIPATYLDGYDYVYGSGEKLIRVLKSISSKDYGLIAVINSPGAALIGDDLPQILKQTLLAAPCFAIENTGYSGSFAEGYQNALDKIFEALPANSTQTVKKSVNLLGFHIYQKHFEYNLKTIKKMLALCGIRVITSPCAGDTAEKITHRAEAELNVVIYPEYGERAAKQMQKQYGIPYIIPTQGAPIGFEAAENFILEVCKKLNAESSRALEELDKVRARAYLFLARYSSLLGLPKGALYSICADSSTAYALTKWLSTYLGMIPSAVVVTNGTEGIFAKKLRTFLKDIGYGEAMNNPIATSPAHIVFADGNTLAQMRLAGQRVGGVEVSLPSLGYMDVMPKTFFGGEGVLFLLEQILNGLRFLE</sequence>
<evidence type="ECO:0000259" key="1">
    <source>
        <dbReference type="Pfam" id="PF00148"/>
    </source>
</evidence>
<dbReference type="InterPro" id="IPR049939">
    <property type="entry name" value="NifE-like"/>
</dbReference>
<evidence type="ECO:0000313" key="2">
    <source>
        <dbReference type="EMBL" id="MBC5648140.1"/>
    </source>
</evidence>
<organism evidence="2 3">
    <name type="scientific">Christensenella tenuis</name>
    <dbReference type="NCBI Taxonomy" id="2763033"/>
    <lineage>
        <taxon>Bacteria</taxon>
        <taxon>Bacillati</taxon>
        <taxon>Bacillota</taxon>
        <taxon>Clostridia</taxon>
        <taxon>Christensenellales</taxon>
        <taxon>Christensenellaceae</taxon>
        <taxon>Christensenella</taxon>
    </lineage>
</organism>
<comment type="caution">
    <text evidence="2">The sequence shown here is derived from an EMBL/GenBank/DDBJ whole genome shotgun (WGS) entry which is preliminary data.</text>
</comment>
<dbReference type="PANTHER" id="PTHR42956:SF1">
    <property type="entry name" value="NITROGENASE IRON-MOLYBDENUM COFACTOR BIOSYNTHESIS PROTEIN NIFE"/>
    <property type="match status" value="1"/>
</dbReference>
<dbReference type="PANTHER" id="PTHR42956">
    <property type="entry name" value="NITROGENASE IRON-MOLYBDENUM COFACTOR BIOSYNTHESIS PROTEIN NIFE"/>
    <property type="match status" value="1"/>
</dbReference>